<feature type="compositionally biased region" description="Polar residues" evidence="1">
    <location>
        <begin position="78"/>
        <end position="95"/>
    </location>
</feature>
<evidence type="ECO:0000313" key="3">
    <source>
        <dbReference type="Proteomes" id="UP000822688"/>
    </source>
</evidence>
<keyword evidence="3" id="KW-1185">Reference proteome</keyword>
<evidence type="ECO:0000256" key="1">
    <source>
        <dbReference type="SAM" id="MobiDB-lite"/>
    </source>
</evidence>
<feature type="region of interest" description="Disordered" evidence="1">
    <location>
        <begin position="78"/>
        <end position="117"/>
    </location>
</feature>
<dbReference type="EMBL" id="CM026421">
    <property type="protein sequence ID" value="KAG0590047.1"/>
    <property type="molecule type" value="Genomic_DNA"/>
</dbReference>
<name>A0A8T0J3A5_CERPU</name>
<sequence length="117" mass="13483">MRRSSTIPMDTQKIQTKSYLTDSGNPKQNWPNHINTSIPHASRTYITHSRTNTPLKRMHPLNQAITIFISQITQQNSQEHVSQNAHKFRNTNIPTKQYKHIPIQEGKANRKNQPASS</sequence>
<gene>
    <name evidence="2" type="ORF">KC19_1G067200</name>
</gene>
<protein>
    <submittedName>
        <fullName evidence="2">Uncharacterized protein</fullName>
    </submittedName>
</protein>
<proteinExistence type="predicted"/>
<dbReference type="Proteomes" id="UP000822688">
    <property type="component" value="Chromosome 1"/>
</dbReference>
<evidence type="ECO:0000313" key="2">
    <source>
        <dbReference type="EMBL" id="KAG0590047.1"/>
    </source>
</evidence>
<dbReference type="AlphaFoldDB" id="A0A8T0J3A5"/>
<reference evidence="2" key="1">
    <citation type="submission" date="2020-06" db="EMBL/GenBank/DDBJ databases">
        <title>WGS assembly of Ceratodon purpureus strain R40.</title>
        <authorList>
            <person name="Carey S.B."/>
            <person name="Jenkins J."/>
            <person name="Shu S."/>
            <person name="Lovell J.T."/>
            <person name="Sreedasyam A."/>
            <person name="Maumus F."/>
            <person name="Tiley G.P."/>
            <person name="Fernandez-Pozo N."/>
            <person name="Barry K."/>
            <person name="Chen C."/>
            <person name="Wang M."/>
            <person name="Lipzen A."/>
            <person name="Daum C."/>
            <person name="Saski C.A."/>
            <person name="Payton A.C."/>
            <person name="Mcbreen J.C."/>
            <person name="Conrad R.E."/>
            <person name="Kollar L.M."/>
            <person name="Olsson S."/>
            <person name="Huttunen S."/>
            <person name="Landis J.B."/>
            <person name="Wickett N.J."/>
            <person name="Johnson M.G."/>
            <person name="Rensing S.A."/>
            <person name="Grimwood J."/>
            <person name="Schmutz J."/>
            <person name="Mcdaniel S.F."/>
        </authorList>
    </citation>
    <scope>NUCLEOTIDE SEQUENCE</scope>
    <source>
        <strain evidence="2">R40</strain>
    </source>
</reference>
<comment type="caution">
    <text evidence="2">The sequence shown here is derived from an EMBL/GenBank/DDBJ whole genome shotgun (WGS) entry which is preliminary data.</text>
</comment>
<feature type="region of interest" description="Disordered" evidence="1">
    <location>
        <begin position="1"/>
        <end position="30"/>
    </location>
</feature>
<organism evidence="2 3">
    <name type="scientific">Ceratodon purpureus</name>
    <name type="common">Fire moss</name>
    <name type="synonym">Dicranum purpureum</name>
    <dbReference type="NCBI Taxonomy" id="3225"/>
    <lineage>
        <taxon>Eukaryota</taxon>
        <taxon>Viridiplantae</taxon>
        <taxon>Streptophyta</taxon>
        <taxon>Embryophyta</taxon>
        <taxon>Bryophyta</taxon>
        <taxon>Bryophytina</taxon>
        <taxon>Bryopsida</taxon>
        <taxon>Dicranidae</taxon>
        <taxon>Pseudoditrichales</taxon>
        <taxon>Ditrichaceae</taxon>
        <taxon>Ceratodon</taxon>
    </lineage>
</organism>
<accession>A0A8T0J3A5</accession>